<evidence type="ECO:0000313" key="3">
    <source>
        <dbReference type="RefSeq" id="XP_010245776.1"/>
    </source>
</evidence>
<feature type="compositionally biased region" description="Basic and acidic residues" evidence="1">
    <location>
        <begin position="87"/>
        <end position="98"/>
    </location>
</feature>
<dbReference type="OMA" id="GPSWKEE"/>
<dbReference type="AlphaFoldDB" id="A0A1U7Z4Q9"/>
<gene>
    <name evidence="3" type="primary">LOC104589230</name>
</gene>
<dbReference type="RefSeq" id="XP_010245776.1">
    <property type="nucleotide sequence ID" value="XM_010247474.2"/>
</dbReference>
<proteinExistence type="predicted"/>
<dbReference type="PANTHER" id="PTHR24030:SF0">
    <property type="entry name" value="PROTEIN CMSS1"/>
    <property type="match status" value="1"/>
</dbReference>
<evidence type="ECO:0000256" key="1">
    <source>
        <dbReference type="SAM" id="MobiDB-lite"/>
    </source>
</evidence>
<dbReference type="STRING" id="4432.A0A1U7Z4Q9"/>
<protein>
    <submittedName>
        <fullName evidence="3">Protein CMSS1 isoform X1</fullName>
    </submittedName>
</protein>
<dbReference type="GeneID" id="104589230"/>
<name>A0A1U7Z4Q9_NELNU</name>
<dbReference type="KEGG" id="nnu:104589230"/>
<dbReference type="Proteomes" id="UP000189703">
    <property type="component" value="Unplaced"/>
</dbReference>
<dbReference type="InParanoid" id="A0A1U7Z4Q9"/>
<dbReference type="FunCoup" id="A0A1U7Z4Q9">
    <property type="interactions" value="669"/>
</dbReference>
<dbReference type="OrthoDB" id="1929311at2759"/>
<reference evidence="3" key="1">
    <citation type="submission" date="2025-08" db="UniProtKB">
        <authorList>
            <consortium name="RefSeq"/>
        </authorList>
    </citation>
    <scope>IDENTIFICATION</scope>
</reference>
<organism evidence="2 3">
    <name type="scientific">Nelumbo nucifera</name>
    <name type="common">Sacred lotus</name>
    <dbReference type="NCBI Taxonomy" id="4432"/>
    <lineage>
        <taxon>Eukaryota</taxon>
        <taxon>Viridiplantae</taxon>
        <taxon>Streptophyta</taxon>
        <taxon>Embryophyta</taxon>
        <taxon>Tracheophyta</taxon>
        <taxon>Spermatophyta</taxon>
        <taxon>Magnoliopsida</taxon>
        <taxon>Proteales</taxon>
        <taxon>Nelumbonaceae</taxon>
        <taxon>Nelumbo</taxon>
    </lineage>
</organism>
<dbReference type="Pfam" id="PF14617">
    <property type="entry name" value="CMS1"/>
    <property type="match status" value="1"/>
</dbReference>
<feature type="region of interest" description="Disordered" evidence="1">
    <location>
        <begin position="49"/>
        <end position="101"/>
    </location>
</feature>
<accession>A0A1U7Z4Q9</accession>
<dbReference type="eggNOG" id="KOG3089">
    <property type="taxonomic scope" value="Eukaryota"/>
</dbReference>
<evidence type="ECO:0000313" key="2">
    <source>
        <dbReference type="Proteomes" id="UP000189703"/>
    </source>
</evidence>
<dbReference type="PANTHER" id="PTHR24030">
    <property type="entry name" value="PROTEIN CMSS1"/>
    <property type="match status" value="1"/>
</dbReference>
<sequence>MHHFPPAVTNDAELRKYKLNGKGKKRHKYPKFQTLMGCEEPSKVSKQNWCKERGGGRNMKSAIKNQKNPNRIPLGPNRALMKKKKKNTESKTENDEKSNVLQPTTTTLLPSQQFGFFLDRLKSANNRLKLSSLEMESMYADTCIVELLQDLEQNAGNLSKHMKAVFGKSWKNVLCEGQLLEGKVDPGSPAVLVISSSALRSLELLRGLRPLTRECQAAKLFAKHLKVNEQVSLLKARVNIASGTPNRIKKLIEIDALRLSRLAVLVLDMHIDAKGYSLFTQPQVSGEFWDLYTSHLHQQVIQGDLRICLYGHISQMQNEVKSAALDE</sequence>
<keyword evidence="2" id="KW-1185">Reference proteome</keyword>
<dbReference type="InterPro" id="IPR032704">
    <property type="entry name" value="Cms1"/>
</dbReference>